<dbReference type="Gene3D" id="2.130.10.10">
    <property type="entry name" value="YVTN repeat-like/Quinoprotein amine dehydrogenase"/>
    <property type="match status" value="1"/>
</dbReference>
<name>A0A8J6LI86_TENMO</name>
<evidence type="ECO:0000313" key="7">
    <source>
        <dbReference type="EMBL" id="KAH0819832.1"/>
    </source>
</evidence>
<comment type="subcellular location">
    <subcellularLocation>
        <location evidence="1">Membrane</location>
        <topology evidence="1">Single-pass membrane protein</topology>
    </subcellularLocation>
</comment>
<keyword evidence="3" id="KW-1133">Transmembrane helix</keyword>
<dbReference type="Pfam" id="PF23727">
    <property type="entry name" value="Beta-prop_FAM234A_B"/>
    <property type="match status" value="1"/>
</dbReference>
<evidence type="ECO:0000256" key="4">
    <source>
        <dbReference type="ARBA" id="ARBA00023136"/>
    </source>
</evidence>
<dbReference type="GO" id="GO:0016020">
    <property type="term" value="C:membrane"/>
    <property type="evidence" value="ECO:0007669"/>
    <property type="project" value="UniProtKB-SubCell"/>
</dbReference>
<gene>
    <name evidence="7" type="ORF">GEV33_002959</name>
</gene>
<dbReference type="AlphaFoldDB" id="A0A8J6LI86"/>
<evidence type="ECO:0000259" key="6">
    <source>
        <dbReference type="Pfam" id="PF23727"/>
    </source>
</evidence>
<protein>
    <recommendedName>
        <fullName evidence="6">FAM234A/B beta-propeller domain-containing protein</fullName>
    </recommendedName>
</protein>
<reference evidence="7" key="1">
    <citation type="journal article" date="2020" name="J Insects Food Feed">
        <title>The yellow mealworm (Tenebrio molitor) genome: a resource for the emerging insects as food and feed industry.</title>
        <authorList>
            <person name="Eriksson T."/>
            <person name="Andere A."/>
            <person name="Kelstrup H."/>
            <person name="Emery V."/>
            <person name="Picard C."/>
        </authorList>
    </citation>
    <scope>NUCLEOTIDE SEQUENCE</scope>
    <source>
        <strain evidence="7">Stoneville</strain>
        <tissue evidence="7">Whole head</tissue>
    </source>
</reference>
<keyword evidence="2" id="KW-0812">Transmembrane</keyword>
<dbReference type="InterPro" id="IPR015943">
    <property type="entry name" value="WD40/YVTN_repeat-like_dom_sf"/>
</dbReference>
<feature type="compositionally biased region" description="Basic and acidic residues" evidence="5">
    <location>
        <begin position="334"/>
        <end position="351"/>
    </location>
</feature>
<sequence>MATYPGMSLGGEVRESISLDEDDLSDVEDEVFIRDDVWATNLPILTTDSPIRLLDLNNNGIDDIIFGFGTGDNYNTLPSSLFCPIFLGVPPPCKGGVIALNGTTGGIVWRYWTNDTIFALQCSADLNGDGLEDCLAIGEEGSLVALDSKNGSLIWQQNNHKLDVFVANFIPDQNNDSVPDILSSHTSLDSNRTALEFNNTKSPMRQIKEYMVAHPKIQMANNEGQSEVDENYMGDTQKIKVHKYGSSSFRHKDNRQGIVKDYMDNDNNNNNPEINDNLDVKYDNEDDWQLPNSNIINEIPGDVDSDYDSPESANLFNTKEMYKEPIFKNNRNSRSKEDNTHTQFKTEDQKKTQSKKKNLPDPKYGIYDYENIKMARNRLLHDLNNLPWGILRDTYFKNRESQLRKSKFEQRDITSHIDKIKQNEEVKSIIDEEKKAAANSSYNLWDLESEKELRDKENGYWRKKREVNYTFNGIRKITSVGAILKSPNTTSNAIDIVFITYWQPAKSDDTEMLEQEIKDCLEEKIASDQAHQYTKNTEKEQKDLYMDECMSEQDNLKQEFSYFNQIYSLSLGQMTVYRMKIECSCDVQSVDERCAKFLPQNEQSWSMYLGKLGGGVFHTRN</sequence>
<dbReference type="SUPFAM" id="SSF69318">
    <property type="entry name" value="Integrin alpha N-terminal domain"/>
    <property type="match status" value="1"/>
</dbReference>
<dbReference type="Proteomes" id="UP000719412">
    <property type="component" value="Unassembled WGS sequence"/>
</dbReference>
<feature type="domain" description="FAM234A/B beta-propeller" evidence="6">
    <location>
        <begin position="53"/>
        <end position="182"/>
    </location>
</feature>
<proteinExistence type="predicted"/>
<accession>A0A8J6LI86</accession>
<dbReference type="InterPro" id="IPR028994">
    <property type="entry name" value="Integrin_alpha_N"/>
</dbReference>
<evidence type="ECO:0000256" key="1">
    <source>
        <dbReference type="ARBA" id="ARBA00004167"/>
    </source>
</evidence>
<keyword evidence="8" id="KW-1185">Reference proteome</keyword>
<evidence type="ECO:0000256" key="3">
    <source>
        <dbReference type="ARBA" id="ARBA00022989"/>
    </source>
</evidence>
<feature type="region of interest" description="Disordered" evidence="5">
    <location>
        <begin position="323"/>
        <end position="363"/>
    </location>
</feature>
<dbReference type="PANTHER" id="PTHR21419:SF30">
    <property type="entry name" value="IG-LIKE DOMAIN-CONTAINING PROTEIN"/>
    <property type="match status" value="1"/>
</dbReference>
<dbReference type="InterPro" id="IPR045232">
    <property type="entry name" value="FAM234"/>
</dbReference>
<organism evidence="7 8">
    <name type="scientific">Tenebrio molitor</name>
    <name type="common">Yellow mealworm beetle</name>
    <dbReference type="NCBI Taxonomy" id="7067"/>
    <lineage>
        <taxon>Eukaryota</taxon>
        <taxon>Metazoa</taxon>
        <taxon>Ecdysozoa</taxon>
        <taxon>Arthropoda</taxon>
        <taxon>Hexapoda</taxon>
        <taxon>Insecta</taxon>
        <taxon>Pterygota</taxon>
        <taxon>Neoptera</taxon>
        <taxon>Endopterygota</taxon>
        <taxon>Coleoptera</taxon>
        <taxon>Polyphaga</taxon>
        <taxon>Cucujiformia</taxon>
        <taxon>Tenebrionidae</taxon>
        <taxon>Tenebrio</taxon>
    </lineage>
</organism>
<comment type="caution">
    <text evidence="7">The sequence shown here is derived from an EMBL/GenBank/DDBJ whole genome shotgun (WGS) entry which is preliminary data.</text>
</comment>
<dbReference type="PANTHER" id="PTHR21419">
    <property type="match status" value="1"/>
</dbReference>
<evidence type="ECO:0000256" key="5">
    <source>
        <dbReference type="SAM" id="MobiDB-lite"/>
    </source>
</evidence>
<evidence type="ECO:0000313" key="8">
    <source>
        <dbReference type="Proteomes" id="UP000719412"/>
    </source>
</evidence>
<reference evidence="7" key="2">
    <citation type="submission" date="2021-08" db="EMBL/GenBank/DDBJ databases">
        <authorList>
            <person name="Eriksson T."/>
        </authorList>
    </citation>
    <scope>NUCLEOTIDE SEQUENCE</scope>
    <source>
        <strain evidence="7">Stoneville</strain>
        <tissue evidence="7">Whole head</tissue>
    </source>
</reference>
<dbReference type="EMBL" id="JABDTM020013575">
    <property type="protein sequence ID" value="KAH0819832.1"/>
    <property type="molecule type" value="Genomic_DNA"/>
</dbReference>
<dbReference type="InterPro" id="IPR055409">
    <property type="entry name" value="Beta-prop_FAM234A_B"/>
</dbReference>
<keyword evidence="4" id="KW-0472">Membrane</keyword>
<evidence type="ECO:0000256" key="2">
    <source>
        <dbReference type="ARBA" id="ARBA00022692"/>
    </source>
</evidence>